<dbReference type="InterPro" id="IPR007523">
    <property type="entry name" value="NDUFAF3/AAMDC"/>
</dbReference>
<organism evidence="1 2">
    <name type="scientific">Eufriesea mexicana</name>
    <dbReference type="NCBI Taxonomy" id="516756"/>
    <lineage>
        <taxon>Eukaryota</taxon>
        <taxon>Metazoa</taxon>
        <taxon>Ecdysozoa</taxon>
        <taxon>Arthropoda</taxon>
        <taxon>Hexapoda</taxon>
        <taxon>Insecta</taxon>
        <taxon>Pterygota</taxon>
        <taxon>Neoptera</taxon>
        <taxon>Endopterygota</taxon>
        <taxon>Hymenoptera</taxon>
        <taxon>Apocrita</taxon>
        <taxon>Aculeata</taxon>
        <taxon>Apoidea</taxon>
        <taxon>Anthophila</taxon>
        <taxon>Apidae</taxon>
        <taxon>Eufriesea</taxon>
    </lineage>
</organism>
<dbReference type="OrthoDB" id="20681at2759"/>
<dbReference type="SUPFAM" id="SSF64076">
    <property type="entry name" value="MTH938-like"/>
    <property type="match status" value="1"/>
</dbReference>
<dbReference type="PANTHER" id="PTHR21192">
    <property type="entry name" value="NUCLEAR PROTEIN E3-3"/>
    <property type="match status" value="1"/>
</dbReference>
<feature type="non-terminal residue" evidence="1">
    <location>
        <position position="1"/>
    </location>
</feature>
<dbReference type="GO" id="GO:0005743">
    <property type="term" value="C:mitochondrial inner membrane"/>
    <property type="evidence" value="ECO:0007669"/>
    <property type="project" value="TreeGrafter"/>
</dbReference>
<dbReference type="Proteomes" id="UP000250275">
    <property type="component" value="Unassembled WGS sequence"/>
</dbReference>
<dbReference type="Gene3D" id="3.40.1230.10">
    <property type="entry name" value="MTH938-like"/>
    <property type="match status" value="1"/>
</dbReference>
<dbReference type="EMBL" id="KQ761389">
    <property type="protein sequence ID" value="OAD57692.1"/>
    <property type="molecule type" value="Genomic_DNA"/>
</dbReference>
<dbReference type="InterPro" id="IPR036748">
    <property type="entry name" value="MTH938-like_sf"/>
</dbReference>
<accession>A0A310SL25</accession>
<reference evidence="1 2" key="1">
    <citation type="submission" date="2015-07" db="EMBL/GenBank/DDBJ databases">
        <title>The genome of Eufriesea mexicana.</title>
        <authorList>
            <person name="Pan H."/>
            <person name="Kapheim K."/>
        </authorList>
    </citation>
    <scope>NUCLEOTIDE SEQUENCE [LARGE SCALE GENOMIC DNA]</scope>
    <source>
        <strain evidence="1">0111107269</strain>
        <tissue evidence="1">Whole body</tissue>
    </source>
</reference>
<dbReference type="AlphaFoldDB" id="A0A310SL25"/>
<name>A0A310SL25_9HYME</name>
<dbReference type="PANTHER" id="PTHR21192:SF2">
    <property type="entry name" value="NADH DEHYDROGENASE [UBIQUINONE] 1 ALPHA SUBCOMPLEX ASSEMBLY FACTOR 3"/>
    <property type="match status" value="1"/>
</dbReference>
<dbReference type="Pfam" id="PF04430">
    <property type="entry name" value="DUF498"/>
    <property type="match status" value="1"/>
</dbReference>
<evidence type="ECO:0000313" key="2">
    <source>
        <dbReference type="Proteomes" id="UP000250275"/>
    </source>
</evidence>
<sequence length="130" mass="14728">VGFQLSDKSIVVGPIAIFSQTIFSWDIVNAKDINEATLSLFTVLDPSLDVLILGLETQHKYEDIQKIKKILHKYRIRNEIIPVQQACGIYNHLICERRYVAAGLIPPLICQSDIRKVPITENVNKADQNK</sequence>
<evidence type="ECO:0000313" key="1">
    <source>
        <dbReference type="EMBL" id="OAD57692.1"/>
    </source>
</evidence>
<feature type="non-terminal residue" evidence="1">
    <location>
        <position position="130"/>
    </location>
</feature>
<protein>
    <submittedName>
        <fullName evidence="1">NADH dehydrogenase [ubiquinone] 1 alpha subcomplex assembly factor 3</fullName>
    </submittedName>
</protein>
<keyword evidence="2" id="KW-1185">Reference proteome</keyword>
<keyword evidence="1" id="KW-0830">Ubiquinone</keyword>
<proteinExistence type="predicted"/>
<dbReference type="GO" id="GO:0032981">
    <property type="term" value="P:mitochondrial respiratory chain complex I assembly"/>
    <property type="evidence" value="ECO:0007669"/>
    <property type="project" value="TreeGrafter"/>
</dbReference>
<gene>
    <name evidence="1" type="ORF">WN48_01680</name>
</gene>